<proteinExistence type="predicted"/>
<evidence type="ECO:0000313" key="1">
    <source>
        <dbReference type="EMBL" id="PJJ28839.1"/>
    </source>
</evidence>
<protein>
    <submittedName>
        <fullName evidence="1">Uncharacterized protein</fullName>
    </submittedName>
</protein>
<sequence length="60" mass="6661">MRMWGKNTVTVMSIPAGWLVKTSAPHKMTGFVKEQVNEIPQDTNVAPAVPGTIIRIKQKQ</sequence>
<reference evidence="1 2" key="1">
    <citation type="submission" date="2017-11" db="EMBL/GenBank/DDBJ databases">
        <title>Understudied soil microbes with underappreciated capabilities: Untangling the Clostridium saccharolyticum group.</title>
        <authorList>
            <person name="Leschine S."/>
        </authorList>
    </citation>
    <scope>NUCLEOTIDE SEQUENCE [LARGE SCALE GENOMIC DNA]</scope>
    <source>
        <strain evidence="1 2">18A</strain>
    </source>
</reference>
<accession>A0A2M8Z5Y7</accession>
<evidence type="ECO:0000313" key="2">
    <source>
        <dbReference type="Proteomes" id="UP000231092"/>
    </source>
</evidence>
<gene>
    <name evidence="1" type="ORF">H171_2361</name>
</gene>
<organism evidence="1 2">
    <name type="scientific">[Clostridium] celerecrescens 18A</name>
    <dbReference type="NCBI Taxonomy" id="1286362"/>
    <lineage>
        <taxon>Bacteria</taxon>
        <taxon>Bacillati</taxon>
        <taxon>Bacillota</taxon>
        <taxon>Clostridia</taxon>
        <taxon>Lachnospirales</taxon>
        <taxon>Lachnospiraceae</taxon>
        <taxon>Lacrimispora</taxon>
    </lineage>
</organism>
<dbReference type="AlphaFoldDB" id="A0A2M8Z5Y7"/>
<dbReference type="Proteomes" id="UP000231092">
    <property type="component" value="Unassembled WGS sequence"/>
</dbReference>
<comment type="caution">
    <text evidence="1">The sequence shown here is derived from an EMBL/GenBank/DDBJ whole genome shotgun (WGS) entry which is preliminary data.</text>
</comment>
<dbReference type="EMBL" id="PGET01000001">
    <property type="protein sequence ID" value="PJJ28839.1"/>
    <property type="molecule type" value="Genomic_DNA"/>
</dbReference>
<name>A0A2M8Z5Y7_9FIRM</name>